<dbReference type="Gene3D" id="3.30.43.10">
    <property type="entry name" value="Uridine Diphospho-n-acetylenolpyruvylglucosamine Reductase, domain 2"/>
    <property type="match status" value="1"/>
</dbReference>
<dbReference type="PANTHER" id="PTHR43716:SF1">
    <property type="entry name" value="D-2-HYDROXYGLUTARATE DEHYDROGENASE, MITOCHONDRIAL"/>
    <property type="match status" value="1"/>
</dbReference>
<dbReference type="GO" id="GO:0005739">
    <property type="term" value="C:mitochondrion"/>
    <property type="evidence" value="ECO:0007669"/>
    <property type="project" value="TreeGrafter"/>
</dbReference>
<dbReference type="InterPro" id="IPR036318">
    <property type="entry name" value="FAD-bd_PCMH-like_sf"/>
</dbReference>
<evidence type="ECO:0000256" key="4">
    <source>
        <dbReference type="ARBA" id="ARBA00022827"/>
    </source>
</evidence>
<proteinExistence type="inferred from homology"/>
<dbReference type="InterPro" id="IPR006094">
    <property type="entry name" value="Oxid_FAD_bind_N"/>
</dbReference>
<dbReference type="PANTHER" id="PTHR43716">
    <property type="entry name" value="D-2-HYDROXYGLUTARATE DEHYDROGENASE, MITOCHONDRIAL"/>
    <property type="match status" value="1"/>
</dbReference>
<dbReference type="FunFam" id="1.10.45.10:FF:000001">
    <property type="entry name" value="D-lactate dehydrogenase mitochondrial"/>
    <property type="match status" value="1"/>
</dbReference>
<dbReference type="InterPro" id="IPR016166">
    <property type="entry name" value="FAD-bd_PCMH"/>
</dbReference>
<evidence type="ECO:0000256" key="3">
    <source>
        <dbReference type="ARBA" id="ARBA00022630"/>
    </source>
</evidence>
<comment type="cofactor">
    <cofactor evidence="1">
        <name>FAD</name>
        <dbReference type="ChEBI" id="CHEBI:57692"/>
    </cofactor>
</comment>
<dbReference type="GO" id="GO:0071949">
    <property type="term" value="F:FAD binding"/>
    <property type="evidence" value="ECO:0007669"/>
    <property type="project" value="InterPro"/>
</dbReference>
<keyword evidence="5" id="KW-0560">Oxidoreductase</keyword>
<protein>
    <recommendedName>
        <fullName evidence="6">FAD-binding PCMH-type domain-containing protein</fullName>
    </recommendedName>
</protein>
<dbReference type="Pfam" id="PF02913">
    <property type="entry name" value="FAD-oxidase_C"/>
    <property type="match status" value="1"/>
</dbReference>
<dbReference type="FunFam" id="3.30.70.2190:FF:000001">
    <property type="entry name" value="D-2-hydroxyglutarate dehydrogenase mitochondrial"/>
    <property type="match status" value="1"/>
</dbReference>
<dbReference type="Gene3D" id="3.30.70.2740">
    <property type="match status" value="1"/>
</dbReference>
<dbReference type="EMBL" id="HBGL01002930">
    <property type="protein sequence ID" value="CAD9289492.1"/>
    <property type="molecule type" value="Transcribed_RNA"/>
</dbReference>
<sequence length="500" mass="53428">MSRIASLVSALGSRVSMRSLAMVESPLSSSLGVPVVDTDEMVGYSRDWLRKYGLGHTSPSLPNLLLARPSTYDELWSIVAAAIDAKVPICTQSGNTGLVGGSVPTEEEQLEDGQAGQGQVLLSLRRLPQTVSIDNASGIATCSASVVLQTLMDRAGEQGWTVPLDLGAKGSCLVGGVVATNAGGLRFVRYGSLRGSVLGLSAITAQGGKATELDLRRCIRKDNTGFDLKQLFIGSEGTLGVITEVNLQLVRTSASVQAAFLGVSSFDAVLRVLDAARVQLGEIVSAIEFADAPSVDMAVDHVSTVRNPLQGTSAPFYMLIETQGSSEEHDTAKLSAFLEHILGDDAFGVVDGTMASSQSQVGAFFELREAIPEAIVRSGACYKYDISLPMSAFYDVVERTRERMPAECATIAYGHIADGNLHLNIRAPEFAPRYLELLEPWIFEYVQSHNGSISAEHGIGIQKAPYLSYAKPPAAIDAMRHIKQLFDPHNLMNPGKVLDL</sequence>
<dbReference type="InterPro" id="IPR016167">
    <property type="entry name" value="FAD-bd_PCMH_sub1"/>
</dbReference>
<dbReference type="Gene3D" id="3.30.70.2190">
    <property type="match status" value="1"/>
</dbReference>
<organism evidence="7">
    <name type="scientific">Sexangularia sp. CB-2014</name>
    <dbReference type="NCBI Taxonomy" id="1486929"/>
    <lineage>
        <taxon>Eukaryota</taxon>
        <taxon>Amoebozoa</taxon>
        <taxon>Tubulinea</taxon>
        <taxon>Elardia</taxon>
        <taxon>Arcellinida</taxon>
        <taxon>Arcellinida incertae sedis</taxon>
        <taxon>Sexangularia</taxon>
    </lineage>
</organism>
<dbReference type="InterPro" id="IPR004113">
    <property type="entry name" value="FAD-bd_oxidored_4_C"/>
</dbReference>
<evidence type="ECO:0000256" key="5">
    <source>
        <dbReference type="ARBA" id="ARBA00023002"/>
    </source>
</evidence>
<dbReference type="SUPFAM" id="SSF55103">
    <property type="entry name" value="FAD-linked oxidases, C-terminal domain"/>
    <property type="match status" value="1"/>
</dbReference>
<name>A0A7S1YBR5_9EUKA</name>
<dbReference type="InterPro" id="IPR016171">
    <property type="entry name" value="Vanillyl_alc_oxidase_C-sub2"/>
</dbReference>
<dbReference type="GO" id="GO:0016491">
    <property type="term" value="F:oxidoreductase activity"/>
    <property type="evidence" value="ECO:0007669"/>
    <property type="project" value="UniProtKB-KW"/>
</dbReference>
<dbReference type="InterPro" id="IPR051264">
    <property type="entry name" value="FAD-oxidored/transferase_4"/>
</dbReference>
<dbReference type="Gene3D" id="1.10.45.10">
    <property type="entry name" value="Vanillyl-alcohol Oxidase, Chain A, domain 4"/>
    <property type="match status" value="1"/>
</dbReference>
<evidence type="ECO:0000256" key="2">
    <source>
        <dbReference type="ARBA" id="ARBA00008000"/>
    </source>
</evidence>
<gene>
    <name evidence="7" type="ORF">SSP0437_LOCUS2235</name>
</gene>
<evidence type="ECO:0000313" key="7">
    <source>
        <dbReference type="EMBL" id="CAD9289492.1"/>
    </source>
</evidence>
<dbReference type="Pfam" id="PF01565">
    <property type="entry name" value="FAD_binding_4"/>
    <property type="match status" value="1"/>
</dbReference>
<evidence type="ECO:0000256" key="1">
    <source>
        <dbReference type="ARBA" id="ARBA00001974"/>
    </source>
</evidence>
<keyword evidence="3" id="KW-0285">Flavoprotein</keyword>
<dbReference type="SUPFAM" id="SSF56176">
    <property type="entry name" value="FAD-binding/transporter-associated domain-like"/>
    <property type="match status" value="1"/>
</dbReference>
<accession>A0A7S1YBR5</accession>
<feature type="domain" description="FAD-binding PCMH-type" evidence="6">
    <location>
        <begin position="58"/>
        <end position="252"/>
    </location>
</feature>
<dbReference type="InterPro" id="IPR016164">
    <property type="entry name" value="FAD-linked_Oxase-like_C"/>
</dbReference>
<comment type="similarity">
    <text evidence="2">Belongs to the FAD-binding oxidoreductase/transferase type 4 family.</text>
</comment>
<dbReference type="InterPro" id="IPR016169">
    <property type="entry name" value="FAD-bd_PCMH_sub2"/>
</dbReference>
<keyword evidence="4" id="KW-0274">FAD</keyword>
<reference evidence="7" key="1">
    <citation type="submission" date="2021-01" db="EMBL/GenBank/DDBJ databases">
        <authorList>
            <person name="Corre E."/>
            <person name="Pelletier E."/>
            <person name="Niang G."/>
            <person name="Scheremetjew M."/>
            <person name="Finn R."/>
            <person name="Kale V."/>
            <person name="Holt S."/>
            <person name="Cochrane G."/>
            <person name="Meng A."/>
            <person name="Brown T."/>
            <person name="Cohen L."/>
        </authorList>
    </citation>
    <scope>NUCLEOTIDE SEQUENCE</scope>
    <source>
        <strain evidence="7">ATCC 50979</strain>
    </source>
</reference>
<dbReference type="PROSITE" id="PS51387">
    <property type="entry name" value="FAD_PCMH"/>
    <property type="match status" value="1"/>
</dbReference>
<evidence type="ECO:0000259" key="6">
    <source>
        <dbReference type="PROSITE" id="PS51387"/>
    </source>
</evidence>
<dbReference type="AlphaFoldDB" id="A0A7S1YBR5"/>
<dbReference type="Gene3D" id="3.30.465.10">
    <property type="match status" value="1"/>
</dbReference>